<evidence type="ECO:0000259" key="4">
    <source>
        <dbReference type="PROSITE" id="PS50949"/>
    </source>
</evidence>
<dbReference type="SUPFAM" id="SSF46689">
    <property type="entry name" value="Homeodomain-like"/>
    <property type="match status" value="1"/>
</dbReference>
<name>V6KU00_STRRC</name>
<dbReference type="PANTHER" id="PTHR43537:SF45">
    <property type="entry name" value="GNTR FAMILY REGULATORY PROTEIN"/>
    <property type="match status" value="1"/>
</dbReference>
<dbReference type="Gene3D" id="1.20.120.530">
    <property type="entry name" value="GntR ligand-binding domain-like"/>
    <property type="match status" value="1"/>
</dbReference>
<dbReference type="AlphaFoldDB" id="V6KU00"/>
<dbReference type="Proteomes" id="UP000017984">
    <property type="component" value="Chromosome"/>
</dbReference>
<dbReference type="STRING" id="1352936.M878_05405"/>
<accession>V6KU00</accession>
<dbReference type="SUPFAM" id="SSF46785">
    <property type="entry name" value="Winged helix' DNA-binding domain"/>
    <property type="match status" value="1"/>
</dbReference>
<dbReference type="GO" id="GO:0003700">
    <property type="term" value="F:DNA-binding transcription factor activity"/>
    <property type="evidence" value="ECO:0007669"/>
    <property type="project" value="InterPro"/>
</dbReference>
<sequence length="620" mass="67298">MVGRPRNAVVLTEDERAALLRWTRSRTCSQARARRAQIVLACAEEPTNSDVARRLGVSRDMVGKWRARFLAERLAGLDEQPRPGRPPTADDDTVAHVLVRTLTPPPPGARQTWSTRSMAAETGLSQSTVNRIWRTYGIQREDRATVGPRRAWSLPDQAEEAVGLFIAPPLCVLAVTARAVRRGHRRAARTSATPPADRLFGHDQEASHVLAVACAFAALRGKQHGANAPGTDHSTLSVFLEQVRSVAAAGARVHLLAYGVPAQTRAALDGSGTAVSPRPRWHHAPSPEEWTMETRRLLATHAQFPREVTSGLPRLRDALLTWSSTWTPSGAAFTRIAAPRPSYDSPAICGPDNDSNAQDVRARDHHALPRAAQIASPDVPPGALVTADPVVGLLREALLTGGYRPGDRVREAPLALRLGLSRRGVRAGLHVLAEEGMLDLLPGGATAVPAVTAKDVLDLYALRASLGALLMRRIAVLGRENLAPASAALAEVRAAARDNDHLRIREDDLRYQNALARIADLPQAATTFERLTARLRMFVTVLDMDYSQACDTIAHEDAAVHDALCNADGNEAARLWRVKIERCVRFMIAQLPEDDAAPHLWTSLAGRPRMRPGDSRGATH</sequence>
<evidence type="ECO:0000256" key="1">
    <source>
        <dbReference type="ARBA" id="ARBA00023015"/>
    </source>
</evidence>
<keyword evidence="1" id="KW-0805">Transcription regulation</keyword>
<dbReference type="Pfam" id="PF00392">
    <property type="entry name" value="GntR"/>
    <property type="match status" value="1"/>
</dbReference>
<comment type="caution">
    <text evidence="5">The sequence shown here is derived from an EMBL/GenBank/DDBJ whole genome shotgun (WGS) entry which is preliminary data.</text>
</comment>
<dbReference type="PATRIC" id="fig|1352936.5.peg.1160"/>
<keyword evidence="6" id="KW-1185">Reference proteome</keyword>
<evidence type="ECO:0000256" key="2">
    <source>
        <dbReference type="ARBA" id="ARBA00023125"/>
    </source>
</evidence>
<keyword evidence="3" id="KW-0804">Transcription</keyword>
<feature type="domain" description="HTH gntR-type" evidence="4">
    <location>
        <begin position="384"/>
        <end position="451"/>
    </location>
</feature>
<dbReference type="Pfam" id="PF13565">
    <property type="entry name" value="HTH_32"/>
    <property type="match status" value="1"/>
</dbReference>
<dbReference type="EMBL" id="AWQX01000050">
    <property type="protein sequence ID" value="EST35498.1"/>
    <property type="molecule type" value="Genomic_DNA"/>
</dbReference>
<dbReference type="HOGENOM" id="CLU_446123_0_0_11"/>
<dbReference type="PROSITE" id="PS50949">
    <property type="entry name" value="HTH_GNTR"/>
    <property type="match status" value="1"/>
</dbReference>
<dbReference type="Gene3D" id="1.10.10.10">
    <property type="entry name" value="Winged helix-like DNA-binding domain superfamily/Winged helix DNA-binding domain"/>
    <property type="match status" value="1"/>
</dbReference>
<keyword evidence="2" id="KW-0238">DNA-binding</keyword>
<dbReference type="InterPro" id="IPR036388">
    <property type="entry name" value="WH-like_DNA-bd_sf"/>
</dbReference>
<dbReference type="InterPro" id="IPR009057">
    <property type="entry name" value="Homeodomain-like_sf"/>
</dbReference>
<evidence type="ECO:0000313" key="5">
    <source>
        <dbReference type="EMBL" id="EST35498.1"/>
    </source>
</evidence>
<organism evidence="5 6">
    <name type="scientific">Streptomyces roseochromogenus subsp. oscitans DS 12.976</name>
    <dbReference type="NCBI Taxonomy" id="1352936"/>
    <lineage>
        <taxon>Bacteria</taxon>
        <taxon>Bacillati</taxon>
        <taxon>Actinomycetota</taxon>
        <taxon>Actinomycetes</taxon>
        <taxon>Kitasatosporales</taxon>
        <taxon>Streptomycetaceae</taxon>
        <taxon>Streptomyces</taxon>
    </lineage>
</organism>
<evidence type="ECO:0000313" key="6">
    <source>
        <dbReference type="Proteomes" id="UP000017984"/>
    </source>
</evidence>
<dbReference type="InterPro" id="IPR036390">
    <property type="entry name" value="WH_DNA-bd_sf"/>
</dbReference>
<evidence type="ECO:0000256" key="3">
    <source>
        <dbReference type="ARBA" id="ARBA00023163"/>
    </source>
</evidence>
<proteinExistence type="predicted"/>
<protein>
    <recommendedName>
        <fullName evidence="4">HTH gntR-type domain-containing protein</fullName>
    </recommendedName>
</protein>
<dbReference type="PANTHER" id="PTHR43537">
    <property type="entry name" value="TRANSCRIPTIONAL REGULATOR, GNTR FAMILY"/>
    <property type="match status" value="1"/>
</dbReference>
<dbReference type="SMART" id="SM00345">
    <property type="entry name" value="HTH_GNTR"/>
    <property type="match status" value="1"/>
</dbReference>
<dbReference type="RefSeq" id="WP_023545083.1">
    <property type="nucleotide sequence ID" value="NZ_CM002285.1"/>
</dbReference>
<gene>
    <name evidence="5" type="ORF">M878_05405</name>
</gene>
<dbReference type="OrthoDB" id="2375382at2"/>
<dbReference type="InterPro" id="IPR008920">
    <property type="entry name" value="TF_FadR/GntR_C"/>
</dbReference>
<dbReference type="SUPFAM" id="SSF48008">
    <property type="entry name" value="GntR ligand-binding domain-like"/>
    <property type="match status" value="1"/>
</dbReference>
<dbReference type="InterPro" id="IPR000524">
    <property type="entry name" value="Tscrpt_reg_HTH_GntR"/>
</dbReference>
<dbReference type="GO" id="GO:0003677">
    <property type="term" value="F:DNA binding"/>
    <property type="evidence" value="ECO:0007669"/>
    <property type="project" value="UniProtKB-KW"/>
</dbReference>
<reference evidence="5 6" key="1">
    <citation type="journal article" date="2014" name="Genome Announc.">
        <title>Draft Genome Sequence of Streptomyces roseochromogenes subsp. oscitans DS 12.976, Producer of the Aminocoumarin Antibiotic Clorobiocin.</title>
        <authorList>
            <person name="Ruckert C."/>
            <person name="Kalinowski J."/>
            <person name="Heide L."/>
            <person name="Apel A.K."/>
        </authorList>
    </citation>
    <scope>NUCLEOTIDE SEQUENCE [LARGE SCALE GENOMIC DNA]</scope>
    <source>
        <strain evidence="5 6">DS 12.976</strain>
    </source>
</reference>